<reference evidence="4" key="1">
    <citation type="submission" date="2021-02" db="EMBL/GenBank/DDBJ databases">
        <authorList>
            <person name="Nowell W R."/>
        </authorList>
    </citation>
    <scope>NUCLEOTIDE SEQUENCE</scope>
</reference>
<dbReference type="EMBL" id="CAJOBC010021902">
    <property type="protein sequence ID" value="CAF4053238.1"/>
    <property type="molecule type" value="Genomic_DNA"/>
</dbReference>
<evidence type="ECO:0000313" key="4">
    <source>
        <dbReference type="EMBL" id="CAF1268023.1"/>
    </source>
</evidence>
<evidence type="ECO:0000313" key="5">
    <source>
        <dbReference type="EMBL" id="CAF4053238.1"/>
    </source>
</evidence>
<dbReference type="Pfam" id="PF05699">
    <property type="entry name" value="Dimer_Tnp_hAT"/>
    <property type="match status" value="1"/>
</dbReference>
<dbReference type="Proteomes" id="UP000681722">
    <property type="component" value="Unassembled WGS sequence"/>
</dbReference>
<dbReference type="InterPro" id="IPR025398">
    <property type="entry name" value="DUF4371"/>
</dbReference>
<name>A0A815B6K6_9BILA</name>
<gene>
    <name evidence="4" type="ORF">GPM918_LOCUS26938</name>
    <name evidence="5" type="ORF">SRO942_LOCUS27178</name>
</gene>
<accession>A0A815B6K6</accession>
<dbReference type="AlphaFoldDB" id="A0A815B6K6"/>
<organism evidence="4 6">
    <name type="scientific">Didymodactylos carnosus</name>
    <dbReference type="NCBI Taxonomy" id="1234261"/>
    <lineage>
        <taxon>Eukaryota</taxon>
        <taxon>Metazoa</taxon>
        <taxon>Spiralia</taxon>
        <taxon>Gnathifera</taxon>
        <taxon>Rotifera</taxon>
        <taxon>Eurotatoria</taxon>
        <taxon>Bdelloidea</taxon>
        <taxon>Philodinida</taxon>
        <taxon>Philodinidae</taxon>
        <taxon>Didymodactylos</taxon>
    </lineage>
</organism>
<keyword evidence="6" id="KW-1185">Reference proteome</keyword>
<dbReference type="GO" id="GO:0046983">
    <property type="term" value="F:protein dimerization activity"/>
    <property type="evidence" value="ECO:0007669"/>
    <property type="project" value="InterPro"/>
</dbReference>
<sequence>MHKTQNPKRLQGYETYDNGRLEKLTNSDPEDLDQLSDEVNFGVENETIDNVRKTINVIDSHSGSNFIALLKQRIDSGDEILREHVERGPKNAFYTSPLVQNEIIDCIHKYILNEILHRVENCLFSIIVDETTAEQLSLSLRYYDKKTNDIREDFLTFIETVSCTGETIANIILDYLTTHNLPFDNCVELNIPIVNTLDKFRYGTLKDSTAEQLYHATTNFQHIISTCISCFLLSDIVPISRLLQTETLDFSSANRNVDNLLDIFEQRKRQAQDYFRNVVYSHVDELCKELFITPSILRHSILALGKKNMSICDLEQFYRAHVYLPFLDELINNIKSRLSGLKSERIILLRTLRSERIINEKPFELTKHLSKHFADCLSSPLQLNSELERWHKKCNDLIKMDNDWRKKWLNELIKETDNVLYPNIRYLLIFLATLPVSTASAERSFSQLSRIKSYCRSTMKQNRLNGLAAAYIHGKKPFRQKTIRHGEMSCVVSPTGEMSCAVSAIGEVPMPFRPEFV</sequence>
<dbReference type="Pfam" id="PF14291">
    <property type="entry name" value="DUF4371"/>
    <property type="match status" value="1"/>
</dbReference>
<dbReference type="Proteomes" id="UP000663829">
    <property type="component" value="Unassembled WGS sequence"/>
</dbReference>
<feature type="region of interest" description="Disordered" evidence="1">
    <location>
        <begin position="1"/>
        <end position="29"/>
    </location>
</feature>
<proteinExistence type="predicted"/>
<evidence type="ECO:0000313" key="6">
    <source>
        <dbReference type="Proteomes" id="UP000663829"/>
    </source>
</evidence>
<dbReference type="PANTHER" id="PTHR45749:SF21">
    <property type="entry name" value="DUF4371 DOMAIN-CONTAINING PROTEIN"/>
    <property type="match status" value="1"/>
</dbReference>
<comment type="caution">
    <text evidence="4">The sequence shown here is derived from an EMBL/GenBank/DDBJ whole genome shotgun (WGS) entry which is preliminary data.</text>
</comment>
<protein>
    <recommendedName>
        <fullName evidence="7">HAT C-terminal dimerisation domain-containing protein</fullName>
    </recommendedName>
</protein>
<dbReference type="InterPro" id="IPR008906">
    <property type="entry name" value="HATC_C_dom"/>
</dbReference>
<dbReference type="OrthoDB" id="6598476at2759"/>
<dbReference type="PANTHER" id="PTHR45749">
    <property type="match status" value="1"/>
</dbReference>
<evidence type="ECO:0000256" key="1">
    <source>
        <dbReference type="SAM" id="MobiDB-lite"/>
    </source>
</evidence>
<feature type="domain" description="DUF4371" evidence="3">
    <location>
        <begin position="59"/>
        <end position="161"/>
    </location>
</feature>
<evidence type="ECO:0000259" key="3">
    <source>
        <dbReference type="Pfam" id="PF14291"/>
    </source>
</evidence>
<feature type="domain" description="HAT C-terminal dimerisation" evidence="2">
    <location>
        <begin position="416"/>
        <end position="473"/>
    </location>
</feature>
<dbReference type="EMBL" id="CAJNOQ010011073">
    <property type="protein sequence ID" value="CAF1268023.1"/>
    <property type="molecule type" value="Genomic_DNA"/>
</dbReference>
<evidence type="ECO:0008006" key="7">
    <source>
        <dbReference type="Google" id="ProtNLM"/>
    </source>
</evidence>
<evidence type="ECO:0000259" key="2">
    <source>
        <dbReference type="Pfam" id="PF05699"/>
    </source>
</evidence>